<name>A0A1B7NEB9_9AGAM</name>
<dbReference type="EMBL" id="KV448141">
    <property type="protein sequence ID" value="OAX43242.1"/>
    <property type="molecule type" value="Genomic_DNA"/>
</dbReference>
<dbReference type="InParanoid" id="A0A1B7NEB9"/>
<dbReference type="AlphaFoldDB" id="A0A1B7NEB9"/>
<proteinExistence type="predicted"/>
<accession>A0A1B7NEB9</accession>
<evidence type="ECO:0000313" key="1">
    <source>
        <dbReference type="EMBL" id="OAX43242.1"/>
    </source>
</evidence>
<organism evidence="1 2">
    <name type="scientific">Rhizopogon vinicolor AM-OR11-026</name>
    <dbReference type="NCBI Taxonomy" id="1314800"/>
    <lineage>
        <taxon>Eukaryota</taxon>
        <taxon>Fungi</taxon>
        <taxon>Dikarya</taxon>
        <taxon>Basidiomycota</taxon>
        <taxon>Agaricomycotina</taxon>
        <taxon>Agaricomycetes</taxon>
        <taxon>Agaricomycetidae</taxon>
        <taxon>Boletales</taxon>
        <taxon>Suillineae</taxon>
        <taxon>Rhizopogonaceae</taxon>
        <taxon>Rhizopogon</taxon>
    </lineage>
</organism>
<gene>
    <name evidence="1" type="ORF">K503DRAFT_766006</name>
</gene>
<sequence>MLRLIEVQHGCKRRHAVDATNVSGQFYSKSKQKKFRTIWQTCKTMMHCPGWFFVDK</sequence>
<reference evidence="1 2" key="1">
    <citation type="submission" date="2016-06" db="EMBL/GenBank/DDBJ databases">
        <title>Comparative genomics of the ectomycorrhizal sister species Rhizopogon vinicolor and Rhizopogon vesiculosus (Basidiomycota: Boletales) reveals a divergence of the mating type B locus.</title>
        <authorList>
            <consortium name="DOE Joint Genome Institute"/>
            <person name="Mujic A.B."/>
            <person name="Kuo A."/>
            <person name="Tritt A."/>
            <person name="Lipzen A."/>
            <person name="Chen C."/>
            <person name="Johnson J."/>
            <person name="Sharma A."/>
            <person name="Barry K."/>
            <person name="Grigoriev I.V."/>
            <person name="Spatafora J.W."/>
        </authorList>
    </citation>
    <scope>NUCLEOTIDE SEQUENCE [LARGE SCALE GENOMIC DNA]</scope>
    <source>
        <strain evidence="1 2">AM-OR11-026</strain>
    </source>
</reference>
<evidence type="ECO:0000313" key="2">
    <source>
        <dbReference type="Proteomes" id="UP000092154"/>
    </source>
</evidence>
<keyword evidence="2" id="KW-1185">Reference proteome</keyword>
<protein>
    <submittedName>
        <fullName evidence="1">Uncharacterized protein</fullName>
    </submittedName>
</protein>
<dbReference type="Proteomes" id="UP000092154">
    <property type="component" value="Unassembled WGS sequence"/>
</dbReference>